<organism evidence="1 2">
    <name type="scientific">Babesia divergens</name>
    <dbReference type="NCBI Taxonomy" id="32595"/>
    <lineage>
        <taxon>Eukaryota</taxon>
        <taxon>Sar</taxon>
        <taxon>Alveolata</taxon>
        <taxon>Apicomplexa</taxon>
        <taxon>Aconoidasida</taxon>
        <taxon>Piroplasmida</taxon>
        <taxon>Babesiidae</taxon>
        <taxon>Babesia</taxon>
    </lineage>
</organism>
<sequence>MWRERLRPLLAQHLTNENRSKVAMLGVGCFYVYFNGCWIYMKMRSAKSPGDYRLDGPFPQMFTSEMISHFSPYILPSYVKGGCMSGILRDISTDSRDFRDRLITYISLYKILQNHTCARSLFRGMNDFGPIMKDIIAPKDLPKSVSGSDPSDVQEPEMLFNVKINCLEHYLNAIPREVRACRSLLICRQNRQVDYDDLLLLTKLARLYPSSKAQERVSKILRLFFENEENCVTVARKEFEMFESCQLIHEDGKTPPDMILRFLYATKLSGPWILAMFNEATPTAINNSISIDSINKVVKPLGMVLAPPNASKWQFEEAQTVLSAFEISYVYAFLRNLFSGKLPGVARGHKFRGALVDGLKTTRGVLIYHVIYMLQTKIIHSERYFNNDSFMVPMSFLICSTSWMALSSLSITHRYFLLPTLLHRLFN</sequence>
<accession>A0AAD9G751</accession>
<reference evidence="1" key="1">
    <citation type="journal article" date="2014" name="Nucleic Acids Res.">
        <title>The evolutionary dynamics of variant antigen genes in Babesia reveal a history of genomic innovation underlying host-parasite interaction.</title>
        <authorList>
            <person name="Jackson A.P."/>
            <person name="Otto T.D."/>
            <person name="Darby A."/>
            <person name="Ramaprasad A."/>
            <person name="Xia D."/>
            <person name="Echaide I.E."/>
            <person name="Farber M."/>
            <person name="Gahlot S."/>
            <person name="Gamble J."/>
            <person name="Gupta D."/>
            <person name="Gupta Y."/>
            <person name="Jackson L."/>
            <person name="Malandrin L."/>
            <person name="Malas T.B."/>
            <person name="Moussa E."/>
            <person name="Nair M."/>
            <person name="Reid A.J."/>
            <person name="Sanders M."/>
            <person name="Sharma J."/>
            <person name="Tracey A."/>
            <person name="Quail M.A."/>
            <person name="Weir W."/>
            <person name="Wastling J.M."/>
            <person name="Hall N."/>
            <person name="Willadsen P."/>
            <person name="Lingelbach K."/>
            <person name="Shiels B."/>
            <person name="Tait A."/>
            <person name="Berriman M."/>
            <person name="Allred D.R."/>
            <person name="Pain A."/>
        </authorList>
    </citation>
    <scope>NUCLEOTIDE SEQUENCE</scope>
    <source>
        <strain evidence="1">1802A</strain>
    </source>
</reference>
<evidence type="ECO:0000313" key="2">
    <source>
        <dbReference type="Proteomes" id="UP001195914"/>
    </source>
</evidence>
<comment type="caution">
    <text evidence="1">The sequence shown here is derived from an EMBL/GenBank/DDBJ whole genome shotgun (WGS) entry which is preliminary data.</text>
</comment>
<dbReference type="Proteomes" id="UP001195914">
    <property type="component" value="Unassembled WGS sequence"/>
</dbReference>
<proteinExistence type="predicted"/>
<dbReference type="EMBL" id="JAHBMH010000073">
    <property type="protein sequence ID" value="KAK1933018.1"/>
    <property type="molecule type" value="Genomic_DNA"/>
</dbReference>
<name>A0AAD9G751_BABDI</name>
<gene>
    <name evidence="1" type="ORF">X943_001865</name>
</gene>
<dbReference type="AlphaFoldDB" id="A0AAD9G751"/>
<keyword evidence="2" id="KW-1185">Reference proteome</keyword>
<evidence type="ECO:0000313" key="1">
    <source>
        <dbReference type="EMBL" id="KAK1933018.1"/>
    </source>
</evidence>
<reference evidence="1" key="2">
    <citation type="submission" date="2021-05" db="EMBL/GenBank/DDBJ databases">
        <authorList>
            <person name="Pain A."/>
        </authorList>
    </citation>
    <scope>NUCLEOTIDE SEQUENCE</scope>
    <source>
        <strain evidence="1">1802A</strain>
    </source>
</reference>
<protein>
    <submittedName>
        <fullName evidence="1">Uncharacterized protein</fullName>
    </submittedName>
</protein>